<reference evidence="7 8" key="1">
    <citation type="submission" date="2020-05" db="EMBL/GenBank/DDBJ databases">
        <authorList>
            <person name="Campoy J."/>
            <person name="Schneeberger K."/>
            <person name="Spophaly S."/>
        </authorList>
    </citation>
    <scope>NUCLEOTIDE SEQUENCE [LARGE SCALE GENOMIC DNA]</scope>
    <source>
        <strain evidence="7">PruArmRojPasFocal</strain>
    </source>
</reference>
<dbReference type="EMBL" id="CAEKDK010000001">
    <property type="protein sequence ID" value="CAB4266513.1"/>
    <property type="molecule type" value="Genomic_DNA"/>
</dbReference>
<evidence type="ECO:0000256" key="2">
    <source>
        <dbReference type="ARBA" id="ARBA00022884"/>
    </source>
</evidence>
<evidence type="ECO:0000259" key="6">
    <source>
        <dbReference type="PROSITE" id="PS51939"/>
    </source>
</evidence>
<dbReference type="Pfam" id="PF08777">
    <property type="entry name" value="RRM_3"/>
    <property type="match status" value="1"/>
</dbReference>
<feature type="compositionally biased region" description="Polar residues" evidence="4">
    <location>
        <begin position="194"/>
        <end position="206"/>
    </location>
</feature>
<feature type="compositionally biased region" description="Basic and acidic residues" evidence="4">
    <location>
        <begin position="140"/>
        <end position="170"/>
    </location>
</feature>
<dbReference type="GO" id="GO:0003723">
    <property type="term" value="F:RNA binding"/>
    <property type="evidence" value="ECO:0007669"/>
    <property type="project" value="UniProtKB-UniRule"/>
</dbReference>
<organism evidence="7 8">
    <name type="scientific">Prunus armeniaca</name>
    <name type="common">Apricot</name>
    <name type="synonym">Armeniaca vulgaris</name>
    <dbReference type="NCBI Taxonomy" id="36596"/>
    <lineage>
        <taxon>Eukaryota</taxon>
        <taxon>Viridiplantae</taxon>
        <taxon>Streptophyta</taxon>
        <taxon>Embryophyta</taxon>
        <taxon>Tracheophyta</taxon>
        <taxon>Spermatophyta</taxon>
        <taxon>Magnoliopsida</taxon>
        <taxon>eudicotyledons</taxon>
        <taxon>Gunneridae</taxon>
        <taxon>Pentapetalae</taxon>
        <taxon>rosids</taxon>
        <taxon>fabids</taxon>
        <taxon>Rosales</taxon>
        <taxon>Rosaceae</taxon>
        <taxon>Amygdaloideae</taxon>
        <taxon>Amygdaleae</taxon>
        <taxon>Prunus</taxon>
    </lineage>
</organism>
<keyword evidence="1" id="KW-0677">Repeat</keyword>
<dbReference type="GO" id="GO:1990904">
    <property type="term" value="C:ribonucleoprotein complex"/>
    <property type="evidence" value="ECO:0007669"/>
    <property type="project" value="UniProtKB-UniRule"/>
</dbReference>
<protein>
    <submittedName>
        <fullName evidence="7">Uncharacterized protein</fullName>
    </submittedName>
</protein>
<dbReference type="SUPFAM" id="SSF54928">
    <property type="entry name" value="RNA-binding domain, RBD"/>
    <property type="match status" value="2"/>
</dbReference>
<feature type="domain" description="RRM" evidence="5">
    <location>
        <begin position="61"/>
        <end position="154"/>
    </location>
</feature>
<feature type="region of interest" description="Disordered" evidence="4">
    <location>
        <begin position="140"/>
        <end position="283"/>
    </location>
</feature>
<feature type="compositionally biased region" description="Basic and acidic residues" evidence="4">
    <location>
        <begin position="220"/>
        <end position="233"/>
    </location>
</feature>
<evidence type="ECO:0000313" key="8">
    <source>
        <dbReference type="Proteomes" id="UP000507222"/>
    </source>
</evidence>
<dbReference type="AlphaFoldDB" id="A0A6J5TRN7"/>
<evidence type="ECO:0000313" key="7">
    <source>
        <dbReference type="EMBL" id="CAB4266513.1"/>
    </source>
</evidence>
<feature type="domain" description="XRRM" evidence="6">
    <location>
        <begin position="279"/>
        <end position="407"/>
    </location>
</feature>
<dbReference type="InterPro" id="IPR012677">
    <property type="entry name" value="Nucleotide-bd_a/b_plait_sf"/>
</dbReference>
<dbReference type="CDD" id="cd12291">
    <property type="entry name" value="RRM1_La"/>
    <property type="match status" value="1"/>
</dbReference>
<dbReference type="PANTHER" id="PTHR24012">
    <property type="entry name" value="RNA BINDING PROTEIN"/>
    <property type="match status" value="1"/>
</dbReference>
<sequence length="407" mass="44705">MRNHLKLGDVKPDSVPEDRVKAVAETLRKSTTIKLSEDGTKVGRSTEILKPEELIEQVDIRTVAASPFEYDAKLEDVETFFGQFAKVNSVRLPRHVADKKLFCGTALVEFSTEEEANKILEQSLDYSGLKLDLKPKKDFDTDREREVKEYEARPRTDTNRKNNSKAEADYPKGLIVAFTLKSTSDKGSAEHSGSPATANGSTNGNKTDGHVDSSENATEETEKKVLEDVNRGDGDEEIPGEDVKENKEIADEKNSSDGGEGKETGDGENPSEVPAAKSGEKEERLSAAAYKDNMDVVMREDLKSVFQKFGTVKYIDFKIGEESGYIRFEEPEAAQKARAAAVLTDLGGLVVKNFIATLEPVSGEAEKEYWSLFRGHQENSAIVRATAEEEGEGDTAIGVGTWPIKGQ</sequence>
<keyword evidence="2 3" id="KW-0694">RNA-binding</keyword>
<dbReference type="InterPro" id="IPR000504">
    <property type="entry name" value="RRM_dom"/>
</dbReference>
<dbReference type="SMART" id="SM00360">
    <property type="entry name" value="RRM"/>
    <property type="match status" value="2"/>
</dbReference>
<gene>
    <name evidence="7" type="ORF">CURHAP_LOCUS8835</name>
</gene>
<dbReference type="Proteomes" id="UP000507222">
    <property type="component" value="Unassembled WGS sequence"/>
</dbReference>
<evidence type="ECO:0000259" key="5">
    <source>
        <dbReference type="PROSITE" id="PS50102"/>
    </source>
</evidence>
<accession>A0A6J5TRN7</accession>
<proteinExistence type="predicted"/>
<dbReference type="PROSITE" id="PS51939">
    <property type="entry name" value="XRRM"/>
    <property type="match status" value="1"/>
</dbReference>
<evidence type="ECO:0000256" key="3">
    <source>
        <dbReference type="PROSITE-ProRule" id="PRU00176"/>
    </source>
</evidence>
<dbReference type="InterPro" id="IPR014886">
    <property type="entry name" value="La_xRRM"/>
</dbReference>
<name>A0A6J5TRN7_PRUAR</name>
<dbReference type="PROSITE" id="PS50102">
    <property type="entry name" value="RRM"/>
    <property type="match status" value="1"/>
</dbReference>
<dbReference type="Pfam" id="PF00076">
    <property type="entry name" value="RRM_1"/>
    <property type="match status" value="1"/>
</dbReference>
<feature type="compositionally biased region" description="Basic and acidic residues" evidence="4">
    <location>
        <begin position="241"/>
        <end position="265"/>
    </location>
</feature>
<evidence type="ECO:0000256" key="1">
    <source>
        <dbReference type="ARBA" id="ARBA00022737"/>
    </source>
</evidence>
<dbReference type="InterPro" id="IPR035979">
    <property type="entry name" value="RBD_domain_sf"/>
</dbReference>
<evidence type="ECO:0000256" key="4">
    <source>
        <dbReference type="SAM" id="MobiDB-lite"/>
    </source>
</evidence>
<dbReference type="Gene3D" id="3.30.70.330">
    <property type="match status" value="2"/>
</dbReference>